<dbReference type="SUPFAM" id="SSF51905">
    <property type="entry name" value="FAD/NAD(P)-binding domain"/>
    <property type="match status" value="1"/>
</dbReference>
<feature type="domain" description="Glucose-methanol-choline oxidoreductase N-terminal" evidence="6">
    <location>
        <begin position="62"/>
        <end position="319"/>
    </location>
</feature>
<keyword evidence="9" id="KW-1185">Reference proteome</keyword>
<dbReference type="InterPro" id="IPR022357">
    <property type="entry name" value="MIP_CS"/>
</dbReference>
<protein>
    <submittedName>
        <fullName evidence="8">GMC oxidoreductase</fullName>
    </submittedName>
</protein>
<gene>
    <name evidence="8" type="ORF">ACFSL4_21125</name>
</gene>
<evidence type="ECO:0000313" key="8">
    <source>
        <dbReference type="EMBL" id="MFD1660642.1"/>
    </source>
</evidence>
<comment type="cofactor">
    <cofactor evidence="1">
        <name>FAD</name>
        <dbReference type="ChEBI" id="CHEBI:57692"/>
    </cofactor>
</comment>
<dbReference type="Pfam" id="PF00732">
    <property type="entry name" value="GMC_oxred_N"/>
    <property type="match status" value="1"/>
</dbReference>
<evidence type="ECO:0000256" key="3">
    <source>
        <dbReference type="ARBA" id="ARBA00022630"/>
    </source>
</evidence>
<keyword evidence="4" id="KW-0274">FAD</keyword>
<reference evidence="9" key="1">
    <citation type="journal article" date="2019" name="Int. J. Syst. Evol. Microbiol.">
        <title>The Global Catalogue of Microorganisms (GCM) 10K type strain sequencing project: providing services to taxonomists for standard genome sequencing and annotation.</title>
        <authorList>
            <consortium name="The Broad Institute Genomics Platform"/>
            <consortium name="The Broad Institute Genome Sequencing Center for Infectious Disease"/>
            <person name="Wu L."/>
            <person name="Ma J."/>
        </authorList>
    </citation>
    <scope>NUCLEOTIDE SEQUENCE [LARGE SCALE GENOMIC DNA]</scope>
    <source>
        <strain evidence="9">CGMCC 1.12470</strain>
    </source>
</reference>
<comment type="similarity">
    <text evidence="2">Belongs to the GMC oxidoreductase family.</text>
</comment>
<evidence type="ECO:0000256" key="2">
    <source>
        <dbReference type="ARBA" id="ARBA00010790"/>
    </source>
</evidence>
<proteinExistence type="inferred from homology"/>
<evidence type="ECO:0000259" key="7">
    <source>
        <dbReference type="Pfam" id="PF05199"/>
    </source>
</evidence>
<dbReference type="Proteomes" id="UP001597261">
    <property type="component" value="Unassembled WGS sequence"/>
</dbReference>
<dbReference type="PANTHER" id="PTHR42784">
    <property type="entry name" value="PYRANOSE 2-OXIDASE"/>
    <property type="match status" value="1"/>
</dbReference>
<dbReference type="InterPro" id="IPR000172">
    <property type="entry name" value="GMC_OxRdtase_N"/>
</dbReference>
<dbReference type="InterPro" id="IPR036188">
    <property type="entry name" value="FAD/NAD-bd_sf"/>
</dbReference>
<dbReference type="InterPro" id="IPR007867">
    <property type="entry name" value="GMC_OxRtase_C"/>
</dbReference>
<dbReference type="Pfam" id="PF05199">
    <property type="entry name" value="GMC_oxred_C"/>
    <property type="match status" value="1"/>
</dbReference>
<dbReference type="InterPro" id="IPR051473">
    <property type="entry name" value="P2Ox-like"/>
</dbReference>
<dbReference type="EMBL" id="JBHUDX010000058">
    <property type="protein sequence ID" value="MFD1660642.1"/>
    <property type="molecule type" value="Genomic_DNA"/>
</dbReference>
<evidence type="ECO:0000259" key="6">
    <source>
        <dbReference type="Pfam" id="PF00732"/>
    </source>
</evidence>
<keyword evidence="3" id="KW-0285">Flavoprotein</keyword>
<dbReference type="RefSeq" id="WP_381085082.1">
    <property type="nucleotide sequence ID" value="NZ_JBHUDX010000058.1"/>
</dbReference>
<dbReference type="PANTHER" id="PTHR42784:SF1">
    <property type="entry name" value="PYRANOSE 2-OXIDASE"/>
    <property type="match status" value="1"/>
</dbReference>
<evidence type="ECO:0000313" key="9">
    <source>
        <dbReference type="Proteomes" id="UP001597261"/>
    </source>
</evidence>
<organism evidence="8 9">
    <name type="scientific">Streptomyces caeni</name>
    <dbReference type="NCBI Taxonomy" id="2307231"/>
    <lineage>
        <taxon>Bacteria</taxon>
        <taxon>Bacillati</taxon>
        <taxon>Actinomycetota</taxon>
        <taxon>Actinomycetes</taxon>
        <taxon>Kitasatosporales</taxon>
        <taxon>Streptomycetaceae</taxon>
        <taxon>Streptomyces</taxon>
    </lineage>
</organism>
<sequence length="521" mass="56550">MSTAGLWSASSPALVTGEVGPVVDCDVLIIGTGMGGGTLARALAGSGARILLVEQGGFLPREPQNWSPSDVFERRRYKNAPPWEDRTGRTFTPGVHQYVGGSTKVYGASLPRFREEDFTAVEHWEGTSAAWPFSYADLEPHYAVAEQWYRVHGSPGADPTEPHRSGPYPFPALGHEPYVADLAERLRRQGLHPYPLAMGVDRGEGGACVRCRTCDGFPCLVGAKSDAETCGVRPALEDGRVRLLTGTRVVRLDTDPSGRTVVAARAERGGAPLELRAGTFVVGAGAVESAALLLRSQSAAHPHGLGNSSGLVGRGYMQHNNTALLAVDMRRPNPTWFQKTLAVNDYYRPGRGGPYPLGNIQLLGKLQAAMLKAARPRLPRPLLRTVTAHSVEWWVMSEDLPHDDNRVVLAPSGRIRVHWSPTNTRAHRELVARARRMMRRAGYRFIAADTFGVETNSHQCGTLRAGEDPARSVLDPYCRSHDVRNLFVVDASFLPSSAAMNPALTIAAQAIRVAREGEVLP</sequence>
<dbReference type="PROSITE" id="PS00221">
    <property type="entry name" value="MIP"/>
    <property type="match status" value="1"/>
</dbReference>
<accession>A0ABW4IV69</accession>
<comment type="caution">
    <text evidence="8">The sequence shown here is derived from an EMBL/GenBank/DDBJ whole genome shotgun (WGS) entry which is preliminary data.</text>
</comment>
<keyword evidence="5" id="KW-0560">Oxidoreductase</keyword>
<evidence type="ECO:0000256" key="5">
    <source>
        <dbReference type="ARBA" id="ARBA00023002"/>
    </source>
</evidence>
<feature type="domain" description="Glucose-methanol-choline oxidoreductase C-terminal" evidence="7">
    <location>
        <begin position="411"/>
        <end position="510"/>
    </location>
</feature>
<evidence type="ECO:0000256" key="1">
    <source>
        <dbReference type="ARBA" id="ARBA00001974"/>
    </source>
</evidence>
<name>A0ABW4IV69_9ACTN</name>
<evidence type="ECO:0000256" key="4">
    <source>
        <dbReference type="ARBA" id="ARBA00022827"/>
    </source>
</evidence>
<dbReference type="Gene3D" id="3.50.50.60">
    <property type="entry name" value="FAD/NAD(P)-binding domain"/>
    <property type="match status" value="2"/>
</dbReference>